<evidence type="ECO:0000256" key="3">
    <source>
        <dbReference type="ARBA" id="ARBA00022435"/>
    </source>
</evidence>
<proteinExistence type="inferred from homology"/>
<comment type="similarity">
    <text evidence="10">Belongs to the monomeric-type IDH family.</text>
</comment>
<dbReference type="SUPFAM" id="SSF53659">
    <property type="entry name" value="Isocitrate/Isopropylmalate dehydrogenase-like"/>
    <property type="match status" value="1"/>
</dbReference>
<evidence type="ECO:0000256" key="6">
    <source>
        <dbReference type="ARBA" id="ARBA00022842"/>
    </source>
</evidence>
<keyword evidence="11" id="KW-0175">Coiled coil</keyword>
<evidence type="ECO:0000256" key="8">
    <source>
        <dbReference type="ARBA" id="ARBA00023002"/>
    </source>
</evidence>
<keyword evidence="3" id="KW-0329">Glyoxylate bypass</keyword>
<keyword evidence="6" id="KW-0460">Magnesium</keyword>
<accession>A0A1S6U838</accession>
<evidence type="ECO:0000256" key="2">
    <source>
        <dbReference type="ARBA" id="ARBA00013013"/>
    </source>
</evidence>
<dbReference type="GO" id="GO:0046872">
    <property type="term" value="F:metal ion binding"/>
    <property type="evidence" value="ECO:0007669"/>
    <property type="project" value="UniProtKB-KW"/>
</dbReference>
<comment type="catalytic activity">
    <reaction evidence="9">
        <text>D-threo-isocitrate + NADP(+) = 2-oxoglutarate + CO2 + NADPH</text>
        <dbReference type="Rhea" id="RHEA:19629"/>
        <dbReference type="ChEBI" id="CHEBI:15562"/>
        <dbReference type="ChEBI" id="CHEBI:16526"/>
        <dbReference type="ChEBI" id="CHEBI:16810"/>
        <dbReference type="ChEBI" id="CHEBI:57783"/>
        <dbReference type="ChEBI" id="CHEBI:58349"/>
        <dbReference type="EC" id="1.1.1.42"/>
    </reaction>
</comment>
<dbReference type="InterPro" id="IPR004436">
    <property type="entry name" value="Isocitrate_DH_NADP_mono"/>
</dbReference>
<dbReference type="GO" id="GO:0006099">
    <property type="term" value="P:tricarboxylic acid cycle"/>
    <property type="evidence" value="ECO:0007669"/>
    <property type="project" value="UniProtKB-KW"/>
</dbReference>
<dbReference type="RefSeq" id="WP_078424462.1">
    <property type="nucleotide sequence ID" value="NZ_CP017258.1"/>
</dbReference>
<dbReference type="GO" id="GO:0006097">
    <property type="term" value="P:glyoxylate cycle"/>
    <property type="evidence" value="ECO:0007669"/>
    <property type="project" value="UniProtKB-KW"/>
</dbReference>
<evidence type="ECO:0000256" key="9">
    <source>
        <dbReference type="ARBA" id="ARBA00023554"/>
    </source>
</evidence>
<protein>
    <recommendedName>
        <fullName evidence="2">isocitrate dehydrogenase (NADP(+))</fullName>
        <ecNumber evidence="2">1.1.1.42</ecNumber>
    </recommendedName>
</protein>
<keyword evidence="8 12" id="KW-0560">Oxidoreductase</keyword>
<keyword evidence="4" id="KW-0816">Tricarboxylic acid cycle</keyword>
<name>A0A1S6U838_9BACT</name>
<feature type="coiled-coil region" evidence="11">
    <location>
        <begin position="660"/>
        <end position="691"/>
    </location>
</feature>
<dbReference type="PANTHER" id="PTHR36999:SF1">
    <property type="entry name" value="ISOCITRATE DEHYDROGENASE (NADP(+))"/>
    <property type="match status" value="1"/>
</dbReference>
<dbReference type="Proteomes" id="UP000190868">
    <property type="component" value="Chromosome"/>
</dbReference>
<evidence type="ECO:0000256" key="5">
    <source>
        <dbReference type="ARBA" id="ARBA00022723"/>
    </source>
</evidence>
<evidence type="ECO:0000256" key="11">
    <source>
        <dbReference type="SAM" id="Coils"/>
    </source>
</evidence>
<dbReference type="GO" id="GO:0004450">
    <property type="term" value="F:isocitrate dehydrogenase (NADP+) activity"/>
    <property type="evidence" value="ECO:0007669"/>
    <property type="project" value="UniProtKB-EC"/>
</dbReference>
<gene>
    <name evidence="12" type="primary">icd</name>
    <name evidence="12" type="ORF">CPIN18021_0806</name>
</gene>
<evidence type="ECO:0000256" key="10">
    <source>
        <dbReference type="ARBA" id="ARBA00046318"/>
    </source>
</evidence>
<evidence type="ECO:0000313" key="13">
    <source>
        <dbReference type="Proteomes" id="UP000190868"/>
    </source>
</evidence>
<evidence type="ECO:0000256" key="1">
    <source>
        <dbReference type="ARBA" id="ARBA00001946"/>
    </source>
</evidence>
<evidence type="ECO:0000256" key="7">
    <source>
        <dbReference type="ARBA" id="ARBA00022857"/>
    </source>
</evidence>
<dbReference type="Pfam" id="PF03971">
    <property type="entry name" value="IDH"/>
    <property type="match status" value="1"/>
</dbReference>
<dbReference type="EC" id="1.1.1.42" evidence="2"/>
<reference evidence="13" key="1">
    <citation type="submission" date="2016-09" db="EMBL/GenBank/DDBJ databases">
        <title>Comparative genomics of the Campylobacter concisus group.</title>
        <authorList>
            <person name="Miller W.G."/>
            <person name="Yee E."/>
            <person name="Chapman M.H."/>
            <person name="Huynh S."/>
            <person name="Bono J.L."/>
            <person name="On S.L.W."/>
            <person name="StLeger J."/>
            <person name="Foster G."/>
            <person name="Parker C.T."/>
        </authorList>
    </citation>
    <scope>NUCLEOTIDE SEQUENCE [LARGE SCALE GENOMIC DNA]</scope>
    <source>
        <strain evidence="13">RM18021</strain>
    </source>
</reference>
<dbReference type="PANTHER" id="PTHR36999">
    <property type="entry name" value="ISOCITRATE DEHYDROGENASE [NADP]"/>
    <property type="match status" value="1"/>
</dbReference>
<keyword evidence="13" id="KW-1185">Reference proteome</keyword>
<sequence>MSDIIWTKTDESPFIASFSLLAIVKSFLKRSDIDLDVVDISLRGRILSAFGFKEDGLKFLENLVKDKNANIIKLPNISATIPQLNAAIKELINAGYDIPQYPKDIDNKDNKKIFDIYSKILGSAVNPVLRQGNSKRYSSVAVKEYAKKNPHFMGEWDSDNKTEISSMKDGDFYSNEKSKIIDRDLNIKIKFKNNNEEIILKDNISVSKGDVVDFSFMDTSKLYDFYKNEIKDAKQKNLLFSLHLKSSMMKVSDPIMFGICLRAYFDEIFNEYEKDFVNAGIDSKNGLKDIFEKIEKLKNANEIIHKFNKCFEEKADIAMVDYKNKITNFHSPNDVIIDASMPAMLRNSGKMIDKDGASRECKAVIPDRTYAGVYDSVLSDFKQNGKLDVSSIGSVSNIGLMAKKAQEYGSHDKSFVAPSYGEFVISFDDKEMFNFVVKKGDIFRMCLTRNEAIKNWISLAFDERKNSKKDMIFWLDENRASDLNLIQILKEEIVSNGLKDEDFVILNPAIACSKTLEIIRDKKDCISVTGNVLRDYLTDLFPIFELGTSSKMLSIVPLLNKGGLFETGAGGTAPMLVKELINDNHFIWDSLGEFLALNASLEFLAKSKDNKNAEILAKTLDEAISEYLNNDASPKLKVGENDTRASHFYLALYWANALLYSDLKEKYTQLANELKNNEEKIISELNEVQGKKQDFGGWYYIDDEVADLIMRPSKTLNKIIG</sequence>
<dbReference type="EMBL" id="CP017258">
    <property type="protein sequence ID" value="AQW87617.1"/>
    <property type="molecule type" value="Genomic_DNA"/>
</dbReference>
<evidence type="ECO:0000256" key="4">
    <source>
        <dbReference type="ARBA" id="ARBA00022532"/>
    </source>
</evidence>
<organism evidence="12 13">
    <name type="scientific">Campylobacter pinnipediorum subsp. caledonicus</name>
    <dbReference type="NCBI Taxonomy" id="1874362"/>
    <lineage>
        <taxon>Bacteria</taxon>
        <taxon>Pseudomonadati</taxon>
        <taxon>Campylobacterota</taxon>
        <taxon>Epsilonproteobacteria</taxon>
        <taxon>Campylobacterales</taxon>
        <taxon>Campylobacteraceae</taxon>
        <taxon>Campylobacter</taxon>
    </lineage>
</organism>
<keyword evidence="5" id="KW-0479">Metal-binding</keyword>
<dbReference type="AlphaFoldDB" id="A0A1S6U838"/>
<comment type="cofactor">
    <cofactor evidence="1">
        <name>Mg(2+)</name>
        <dbReference type="ChEBI" id="CHEBI:18420"/>
    </cofactor>
</comment>
<keyword evidence="7" id="KW-0521">NADP</keyword>
<evidence type="ECO:0000313" key="12">
    <source>
        <dbReference type="EMBL" id="AQW87617.1"/>
    </source>
</evidence>